<name>A0A4Q2RI03_9HYPH</name>
<proteinExistence type="predicted"/>
<keyword evidence="2" id="KW-1185">Reference proteome</keyword>
<evidence type="ECO:0000313" key="1">
    <source>
        <dbReference type="EMBL" id="RYB07322.1"/>
    </source>
</evidence>
<sequence>MPGDASQESEVDFSPLCQFVSRDGVTVRVEIYRVLDVDDGWTLEVIAQDEISAVWDGTFDTDEDAWAAFQAVLEAEGIHGLTETVH</sequence>
<dbReference type="AlphaFoldDB" id="A0A4Q2RI03"/>
<accession>A0A4Q2RI03</accession>
<organism evidence="1 2">
    <name type="scientific">Lichenibacterium ramalinae</name>
    <dbReference type="NCBI Taxonomy" id="2316527"/>
    <lineage>
        <taxon>Bacteria</taxon>
        <taxon>Pseudomonadati</taxon>
        <taxon>Pseudomonadota</taxon>
        <taxon>Alphaproteobacteria</taxon>
        <taxon>Hyphomicrobiales</taxon>
        <taxon>Lichenihabitantaceae</taxon>
        <taxon>Lichenibacterium</taxon>
    </lineage>
</organism>
<protein>
    <submittedName>
        <fullName evidence="1">Uncharacterized protein</fullName>
    </submittedName>
</protein>
<gene>
    <name evidence="1" type="ORF">D3272_04200</name>
</gene>
<evidence type="ECO:0000313" key="2">
    <source>
        <dbReference type="Proteomes" id="UP000289411"/>
    </source>
</evidence>
<dbReference type="OrthoDB" id="7864523at2"/>
<reference evidence="1 2" key="2">
    <citation type="submission" date="2019-02" db="EMBL/GenBank/DDBJ databases">
        <title>'Lichenibacterium ramalinii' gen. nov. sp. nov., 'Lichenibacterium minor' gen. nov. sp. nov.</title>
        <authorList>
            <person name="Pankratov T."/>
        </authorList>
    </citation>
    <scope>NUCLEOTIDE SEQUENCE [LARGE SCALE GENOMIC DNA]</scope>
    <source>
        <strain evidence="1 2">RmlP001</strain>
    </source>
</reference>
<dbReference type="EMBL" id="QYBC01000002">
    <property type="protein sequence ID" value="RYB07322.1"/>
    <property type="molecule type" value="Genomic_DNA"/>
</dbReference>
<dbReference type="Proteomes" id="UP000289411">
    <property type="component" value="Unassembled WGS sequence"/>
</dbReference>
<reference evidence="1 2" key="1">
    <citation type="submission" date="2018-09" db="EMBL/GenBank/DDBJ databases">
        <authorList>
            <person name="Grouzdev D.S."/>
            <person name="Krutkina M.S."/>
        </authorList>
    </citation>
    <scope>NUCLEOTIDE SEQUENCE [LARGE SCALE GENOMIC DNA]</scope>
    <source>
        <strain evidence="1 2">RmlP001</strain>
    </source>
</reference>
<comment type="caution">
    <text evidence="1">The sequence shown here is derived from an EMBL/GenBank/DDBJ whole genome shotgun (WGS) entry which is preliminary data.</text>
</comment>